<dbReference type="EMBL" id="CAJVPW010001802">
    <property type="protein sequence ID" value="CAG8492330.1"/>
    <property type="molecule type" value="Genomic_DNA"/>
</dbReference>
<protein>
    <submittedName>
        <fullName evidence="1">15219_t:CDS:1</fullName>
    </submittedName>
</protein>
<evidence type="ECO:0000313" key="1">
    <source>
        <dbReference type="EMBL" id="CAG8492330.1"/>
    </source>
</evidence>
<organism evidence="1 2">
    <name type="scientific">Cetraspora pellucida</name>
    <dbReference type="NCBI Taxonomy" id="1433469"/>
    <lineage>
        <taxon>Eukaryota</taxon>
        <taxon>Fungi</taxon>
        <taxon>Fungi incertae sedis</taxon>
        <taxon>Mucoromycota</taxon>
        <taxon>Glomeromycotina</taxon>
        <taxon>Glomeromycetes</taxon>
        <taxon>Diversisporales</taxon>
        <taxon>Gigasporaceae</taxon>
        <taxon>Cetraspora</taxon>
    </lineage>
</organism>
<keyword evidence="2" id="KW-1185">Reference proteome</keyword>
<dbReference type="Proteomes" id="UP000789366">
    <property type="component" value="Unassembled WGS sequence"/>
</dbReference>
<evidence type="ECO:0000313" key="2">
    <source>
        <dbReference type="Proteomes" id="UP000789366"/>
    </source>
</evidence>
<comment type="caution">
    <text evidence="1">The sequence shown here is derived from an EMBL/GenBank/DDBJ whole genome shotgun (WGS) entry which is preliminary data.</text>
</comment>
<name>A0ACA9KUL6_9GLOM</name>
<sequence length="324" mass="37517">MNEVLAAEIQNVQQLKILTDMAIHQRLTNIYDGVWGFKVLIIGSLGVKCLNRQPSIEQSEHCATNKSLELKGLLTRLRVFCPVVLFHEPICRQNDYGHEYAPHICPADEDHNEMIRNNKKRVDDMLNTNSQYWRIVIEGCRAYEKNKVILDRDSMMDTTQSLPTSMLSESIYSHHHLISQDHQTVDETLIKPPKRRRGNLPKSTTALLKNWLAQHKKHPYPTEEEKSALAKETRLSLQQISNWFINARRRHLPHLLESDFVNGNSMNSRSSNELDIYTYETSENSIEDSASDNGRFMRRHPVKTCPRIQKNGAIKKPTRRKPSL</sequence>
<reference evidence="1" key="1">
    <citation type="submission" date="2021-06" db="EMBL/GenBank/DDBJ databases">
        <authorList>
            <person name="Kallberg Y."/>
            <person name="Tangrot J."/>
            <person name="Rosling A."/>
        </authorList>
    </citation>
    <scope>NUCLEOTIDE SEQUENCE</scope>
    <source>
        <strain evidence="1">28 12/20/2015</strain>
    </source>
</reference>
<accession>A0ACA9KUL6</accession>
<gene>
    <name evidence="1" type="ORF">SPELUC_LOCUS2614</name>
</gene>
<proteinExistence type="predicted"/>